<organism evidence="3 4">
    <name type="scientific">Homoserinibacter gongjuensis</name>
    <dbReference type="NCBI Taxonomy" id="1162968"/>
    <lineage>
        <taxon>Bacteria</taxon>
        <taxon>Bacillati</taxon>
        <taxon>Actinomycetota</taxon>
        <taxon>Actinomycetes</taxon>
        <taxon>Micrococcales</taxon>
        <taxon>Microbacteriaceae</taxon>
        <taxon>Homoserinibacter</taxon>
    </lineage>
</organism>
<keyword evidence="2" id="KW-0813">Transport</keyword>
<dbReference type="EMBL" id="BSVA01000001">
    <property type="protein sequence ID" value="GMA91591.1"/>
    <property type="molecule type" value="Genomic_DNA"/>
</dbReference>
<gene>
    <name evidence="3" type="ORF">GCM10025869_21200</name>
</gene>
<dbReference type="PANTHER" id="PTHR43335:SF4">
    <property type="entry name" value="ABC TRANSPORTER, ATP-BINDING PROTEIN"/>
    <property type="match status" value="1"/>
</dbReference>
<evidence type="ECO:0000313" key="3">
    <source>
        <dbReference type="EMBL" id="GMA91591.1"/>
    </source>
</evidence>
<dbReference type="Gene3D" id="3.40.50.300">
    <property type="entry name" value="P-loop containing nucleotide triphosphate hydrolases"/>
    <property type="match status" value="1"/>
</dbReference>
<dbReference type="InterPro" id="IPR027417">
    <property type="entry name" value="P-loop_NTPase"/>
</dbReference>
<reference evidence="4" key="1">
    <citation type="journal article" date="2019" name="Int. J. Syst. Evol. Microbiol.">
        <title>The Global Catalogue of Microorganisms (GCM) 10K type strain sequencing project: providing services to taxonomists for standard genome sequencing and annotation.</title>
        <authorList>
            <consortium name="The Broad Institute Genomics Platform"/>
            <consortium name="The Broad Institute Genome Sequencing Center for Infectious Disease"/>
            <person name="Wu L."/>
            <person name="Ma J."/>
        </authorList>
    </citation>
    <scope>NUCLEOTIDE SEQUENCE [LARGE SCALE GENOMIC DNA]</scope>
    <source>
        <strain evidence="4">NBRC 108755</strain>
    </source>
</reference>
<evidence type="ECO:0000313" key="4">
    <source>
        <dbReference type="Proteomes" id="UP001157069"/>
    </source>
</evidence>
<proteinExistence type="inferred from homology"/>
<dbReference type="SUPFAM" id="SSF52540">
    <property type="entry name" value="P-loop containing nucleoside triphosphate hydrolases"/>
    <property type="match status" value="1"/>
</dbReference>
<comment type="similarity">
    <text evidence="1">Belongs to the ABC transporter superfamily.</text>
</comment>
<comment type="caution">
    <text evidence="3">The sequence shown here is derived from an EMBL/GenBank/DDBJ whole genome shotgun (WGS) entry which is preliminary data.</text>
</comment>
<sequence>MLLRRLAAEGRTIVVSSHVLAELDELADRAVFLDAGSSVSAERIEAAQRTERGWRIRALDAQGLYRALVESGIDAARIQKEPQGLVVPIAGDDHAAALLAQLVRAGIPVVAFAPAVGDLEHTFLDLSNGLDAEVADPGTDGEEDR</sequence>
<evidence type="ECO:0000256" key="1">
    <source>
        <dbReference type="ARBA" id="ARBA00005417"/>
    </source>
</evidence>
<dbReference type="PANTHER" id="PTHR43335">
    <property type="entry name" value="ABC TRANSPORTER, ATP-BINDING PROTEIN"/>
    <property type="match status" value="1"/>
</dbReference>
<name>A0ABQ6JVR6_9MICO</name>
<evidence type="ECO:0000256" key="2">
    <source>
        <dbReference type="ARBA" id="ARBA00022448"/>
    </source>
</evidence>
<dbReference type="Proteomes" id="UP001157069">
    <property type="component" value="Unassembled WGS sequence"/>
</dbReference>
<keyword evidence="4" id="KW-1185">Reference proteome</keyword>
<protein>
    <recommendedName>
        <fullName evidence="5">ABC transporter ATP-binding protein</fullName>
    </recommendedName>
</protein>
<accession>A0ABQ6JVR6</accession>
<evidence type="ECO:0008006" key="5">
    <source>
        <dbReference type="Google" id="ProtNLM"/>
    </source>
</evidence>